<evidence type="ECO:0000256" key="2">
    <source>
        <dbReference type="ARBA" id="ARBA00022898"/>
    </source>
</evidence>
<dbReference type="InterPro" id="IPR050103">
    <property type="entry name" value="Class-III_PLP-dep_AT"/>
</dbReference>
<evidence type="ECO:0000256" key="1">
    <source>
        <dbReference type="ARBA" id="ARBA00001933"/>
    </source>
</evidence>
<dbReference type="Pfam" id="PF04075">
    <property type="entry name" value="F420H2_quin_red"/>
    <property type="match status" value="1"/>
</dbReference>
<dbReference type="Proteomes" id="UP001609175">
    <property type="component" value="Unassembled WGS sequence"/>
</dbReference>
<dbReference type="Gene3D" id="3.40.640.10">
    <property type="entry name" value="Type I PLP-dependent aspartate aminotransferase-like (Major domain)"/>
    <property type="match status" value="2"/>
</dbReference>
<dbReference type="EMBL" id="JBIMSO010000051">
    <property type="protein sequence ID" value="MFH5209170.1"/>
    <property type="molecule type" value="Genomic_DNA"/>
</dbReference>
<dbReference type="Gene3D" id="2.30.110.10">
    <property type="entry name" value="Electron Transport, Fmn-binding Protein, Chain A"/>
    <property type="match status" value="1"/>
</dbReference>
<keyword evidence="3" id="KW-0808">Transferase</keyword>
<organism evidence="3 4">
    <name type="scientific">Antrihabitans spumae</name>
    <dbReference type="NCBI Taxonomy" id="3373370"/>
    <lineage>
        <taxon>Bacteria</taxon>
        <taxon>Bacillati</taxon>
        <taxon>Actinomycetota</taxon>
        <taxon>Actinomycetes</taxon>
        <taxon>Mycobacteriales</taxon>
        <taxon>Nocardiaceae</taxon>
        <taxon>Antrihabitans</taxon>
    </lineage>
</organism>
<dbReference type="Pfam" id="PF00202">
    <property type="entry name" value="Aminotran_3"/>
    <property type="match status" value="1"/>
</dbReference>
<gene>
    <name evidence="3" type="ORF">ACHIPZ_13340</name>
</gene>
<name>A0ABW7JQD0_9NOCA</name>
<keyword evidence="2" id="KW-0663">Pyridoxal phosphate</keyword>
<dbReference type="PANTHER" id="PTHR11986">
    <property type="entry name" value="AMINOTRANSFERASE CLASS III"/>
    <property type="match status" value="1"/>
</dbReference>
<dbReference type="InterPro" id="IPR015424">
    <property type="entry name" value="PyrdxlP-dep_Trfase"/>
</dbReference>
<dbReference type="InterPro" id="IPR005814">
    <property type="entry name" value="Aminotrans_3"/>
</dbReference>
<dbReference type="InterPro" id="IPR004378">
    <property type="entry name" value="F420H2_quin_Rdtase"/>
</dbReference>
<comment type="caution">
    <text evidence="3">The sequence shown here is derived from an EMBL/GenBank/DDBJ whole genome shotgun (WGS) entry which is preliminary data.</text>
</comment>
<protein>
    <submittedName>
        <fullName evidence="3">Aminotransferase class III-fold pyridoxal phosphate-dependent enzyme</fullName>
    </submittedName>
</protein>
<keyword evidence="3" id="KW-0032">Aminotransferase</keyword>
<evidence type="ECO:0000313" key="4">
    <source>
        <dbReference type="Proteomes" id="UP001609175"/>
    </source>
</evidence>
<accession>A0ABW7JQD0</accession>
<dbReference type="RefSeq" id="WP_395114849.1">
    <property type="nucleotide sequence ID" value="NZ_JBIMSO010000051.1"/>
</dbReference>
<sequence length="869" mass="95358">MTRFSAPTASTIEHIARFAERGNPNLLFAGVSVSDESAQLGYLLSRMHYPIRTKYYTCFANSFEEAISGAVKLARHTARAKGSVGTAILVDRDGRIAQHYNPTRLAAHSDLVPGLEVVADIAAASRLLDESHVPPAALVYIVEEDIDVCELRRLVARCAELGVMSIGCDDRDLSRAVASGRFQISTVKFDVHAYGEALTNRMLPFGAFVMTPRAYKIWNHPINALAHSSTFGANGIALSLAITTLRAADAVDHADEVVFDLITKDPQSRNRYFEDHVNPQAAIWLQAFGIDIDIQTAFGADMALGCGRRILDMAGGTGANLRGHNPSDISDLTDWFDPSTDYIGKLQRSLHELTGYSEIYCAVSGATAVETAIALARLALPDRPKILTFDGNFAGKTLLPLSFSRNGPQRSATISDPFRPYSESVIYADPWAHDAVLNIEAILDDREIGLVWFECVQGMSCKAIPQDVLDLVDSMRRSRHFLVGIDEILSGVWRSGDDFFAHSSKMRPADIVTIAKPFSDMATPVGLVLTTPQVAVNAHNYFPAAAARLADQYRNQLTAAIAFNALTAVDNDEAHALRKQQTKELREGLDRICAESSVLSKVIGDGLHIRLEMNRRFFPQRSNSTLTQLVEGSLQDLVLRDCGVIVAQMRLFPPLFMPEGTAARVVEAMQGVTQISVPRVYINSFVGVARGLRLTVSHVLRRSPPRSWGRRISAGWARQGYFRRVASPLVKIDRLMAATTDERFSLTRLGRIPSLTLTVTCLERSNAEAVRLVYAQRRGSTYVAGTNFGRPTHPVWASLLARSGKCETAIAGRSTSHNARILTGDEREVALAYLDEVWQGYSDYDRVSGRPSYVFELSNAGQTGHSAES</sequence>
<proteinExistence type="predicted"/>
<dbReference type="Gene3D" id="3.90.1150.10">
    <property type="entry name" value="Aspartate Aminotransferase, domain 1"/>
    <property type="match status" value="1"/>
</dbReference>
<dbReference type="GO" id="GO:0008483">
    <property type="term" value="F:transaminase activity"/>
    <property type="evidence" value="ECO:0007669"/>
    <property type="project" value="UniProtKB-KW"/>
</dbReference>
<reference evidence="3 4" key="1">
    <citation type="submission" date="2024-10" db="EMBL/GenBank/DDBJ databases">
        <authorList>
            <person name="Riesco R."/>
        </authorList>
    </citation>
    <scope>NUCLEOTIDE SEQUENCE [LARGE SCALE GENOMIC DNA]</scope>
    <source>
        <strain evidence="3 4">NCIMB 15449</strain>
    </source>
</reference>
<dbReference type="InterPro" id="IPR012349">
    <property type="entry name" value="Split_barrel_FMN-bd"/>
</dbReference>
<dbReference type="SUPFAM" id="SSF53383">
    <property type="entry name" value="PLP-dependent transferases"/>
    <property type="match status" value="2"/>
</dbReference>
<dbReference type="InterPro" id="IPR015421">
    <property type="entry name" value="PyrdxlP-dep_Trfase_major"/>
</dbReference>
<comment type="cofactor">
    <cofactor evidence="1">
        <name>pyridoxal 5'-phosphate</name>
        <dbReference type="ChEBI" id="CHEBI:597326"/>
    </cofactor>
</comment>
<dbReference type="InterPro" id="IPR015422">
    <property type="entry name" value="PyrdxlP-dep_Trfase_small"/>
</dbReference>
<evidence type="ECO:0000313" key="3">
    <source>
        <dbReference type="EMBL" id="MFH5209170.1"/>
    </source>
</evidence>